<dbReference type="InterPro" id="IPR003168">
    <property type="entry name" value="Nitrile_hydratase_bsu"/>
</dbReference>
<sequence>MNGPQDLGGQMGFGPVAPEPDEPLFHAGWEPRVLGLTLACAALGHWGIDESRHARESIPPADYLRFSYYRIWFTALCALLERHGEVVPEELALAKVLAPPRRAERCLPAERVPAVLAAGGPTERAVDRPARFAVGDTVRARVMHPKGHTRLPRYVRGAVGRVGAVHGAHVFPDAAAHGQGEAPEWLYTVAFAGADLWGPEAEPGLVVSVDAWEPYLERA</sequence>
<dbReference type="EC" id="4.2.1.84" evidence="5"/>
<evidence type="ECO:0000259" key="7">
    <source>
        <dbReference type="Pfam" id="PF21006"/>
    </source>
</evidence>
<dbReference type="EMBL" id="CP046620">
    <property type="protein sequence ID" value="QHQ35739.1"/>
    <property type="molecule type" value="Genomic_DNA"/>
</dbReference>
<dbReference type="PIRSF" id="PIRSF001427">
    <property type="entry name" value="NHase_beta"/>
    <property type="match status" value="1"/>
</dbReference>
<proteinExistence type="inferred from homology"/>
<dbReference type="InterPro" id="IPR024690">
    <property type="entry name" value="CN_hydtase_beta_dom_C"/>
</dbReference>
<dbReference type="InterPro" id="IPR049054">
    <property type="entry name" value="CN_hydtase_beta-like_N"/>
</dbReference>
<dbReference type="SUPFAM" id="SSF50090">
    <property type="entry name" value="Electron transport accessory proteins"/>
    <property type="match status" value="1"/>
</dbReference>
<dbReference type="Gene3D" id="1.10.472.20">
    <property type="entry name" value="Nitrile hydratase, beta subunit"/>
    <property type="match status" value="1"/>
</dbReference>
<dbReference type="KEGG" id="amaq:GO499_11410"/>
<dbReference type="GO" id="GO:0046914">
    <property type="term" value="F:transition metal ion binding"/>
    <property type="evidence" value="ECO:0007669"/>
    <property type="project" value="InterPro"/>
</dbReference>
<protein>
    <recommendedName>
        <fullName evidence="5">Nitrile hydratase subunit beta</fullName>
        <shortName evidence="5">NHase</shortName>
        <ecNumber evidence="5">4.2.1.84</ecNumber>
    </recommendedName>
</protein>
<evidence type="ECO:0000313" key="9">
    <source>
        <dbReference type="Proteomes" id="UP000464495"/>
    </source>
</evidence>
<accession>A0A6P1T353</accession>
<evidence type="ECO:0000313" key="8">
    <source>
        <dbReference type="EMBL" id="QHQ35739.1"/>
    </source>
</evidence>
<dbReference type="AlphaFoldDB" id="A0A6P1T353"/>
<dbReference type="RefSeq" id="WP_161862299.1">
    <property type="nucleotide sequence ID" value="NZ_CP046620.1"/>
</dbReference>
<feature type="domain" description="Nitrile hydratase beta subunit" evidence="6">
    <location>
        <begin position="121"/>
        <end position="217"/>
    </location>
</feature>
<evidence type="ECO:0000259" key="6">
    <source>
        <dbReference type="Pfam" id="PF02211"/>
    </source>
</evidence>
<comment type="similarity">
    <text evidence="2 5">Belongs to the nitrile hydratase subunit beta family.</text>
</comment>
<evidence type="ECO:0000256" key="5">
    <source>
        <dbReference type="PIRNR" id="PIRNR001427"/>
    </source>
</evidence>
<reference evidence="8 9" key="1">
    <citation type="submission" date="2019-12" db="EMBL/GenBank/DDBJ databases">
        <title>Complete genome sequence of Algicella marina strain 9Alg 56(T) isolated from the red alga Tichocarpus crinitus.</title>
        <authorList>
            <person name="Kim S.-G."/>
            <person name="Nedashkovskaya O.I."/>
        </authorList>
    </citation>
    <scope>NUCLEOTIDE SEQUENCE [LARGE SCALE GENOMIC DNA]</scope>
    <source>
        <strain evidence="8 9">9Alg 56</strain>
    </source>
</reference>
<evidence type="ECO:0000256" key="4">
    <source>
        <dbReference type="ARBA" id="ARBA00044877"/>
    </source>
</evidence>
<dbReference type="GO" id="GO:0018822">
    <property type="term" value="F:nitrile hydratase activity"/>
    <property type="evidence" value="ECO:0007669"/>
    <property type="project" value="UniProtKB-EC"/>
</dbReference>
<feature type="domain" description="Nitrile hydratase beta subunit-like N-terminal" evidence="7">
    <location>
        <begin position="1"/>
        <end position="98"/>
    </location>
</feature>
<organism evidence="8 9">
    <name type="scientific">Algicella marina</name>
    <dbReference type="NCBI Taxonomy" id="2683284"/>
    <lineage>
        <taxon>Bacteria</taxon>
        <taxon>Pseudomonadati</taxon>
        <taxon>Pseudomonadota</taxon>
        <taxon>Alphaproteobacteria</taxon>
        <taxon>Rhodobacterales</taxon>
        <taxon>Paracoccaceae</taxon>
        <taxon>Algicella</taxon>
    </lineage>
</organism>
<gene>
    <name evidence="8" type="primary">nthB</name>
    <name evidence="8" type="ORF">GO499_11410</name>
</gene>
<dbReference type="InterPro" id="IPR008990">
    <property type="entry name" value="Elect_transpt_acc-like_dom_sf"/>
</dbReference>
<dbReference type="Gene3D" id="2.30.30.50">
    <property type="match status" value="1"/>
</dbReference>
<comment type="function">
    <text evidence="1 5">NHase catalyzes the hydration of various nitrile compounds to the corresponding amides.</text>
</comment>
<dbReference type="NCBIfam" id="TIGR03888">
    <property type="entry name" value="nitrile_beta"/>
    <property type="match status" value="1"/>
</dbReference>
<evidence type="ECO:0000256" key="2">
    <source>
        <dbReference type="ARBA" id="ARBA00009098"/>
    </source>
</evidence>
<dbReference type="Pfam" id="PF21006">
    <property type="entry name" value="NHase_beta_N"/>
    <property type="match status" value="1"/>
</dbReference>
<keyword evidence="3 5" id="KW-0456">Lyase</keyword>
<evidence type="ECO:0000256" key="3">
    <source>
        <dbReference type="ARBA" id="ARBA00023239"/>
    </source>
</evidence>
<dbReference type="Pfam" id="PF02211">
    <property type="entry name" value="NHase_beta_C"/>
    <property type="match status" value="1"/>
</dbReference>
<dbReference type="Proteomes" id="UP000464495">
    <property type="component" value="Chromosome"/>
</dbReference>
<name>A0A6P1T353_9RHOB</name>
<comment type="catalytic activity">
    <reaction evidence="4 5">
        <text>an aliphatic primary amide = an aliphatic nitrile + H2O</text>
        <dbReference type="Rhea" id="RHEA:12673"/>
        <dbReference type="ChEBI" id="CHEBI:15377"/>
        <dbReference type="ChEBI" id="CHEBI:65285"/>
        <dbReference type="ChEBI" id="CHEBI:80291"/>
        <dbReference type="EC" id="4.2.1.84"/>
    </reaction>
</comment>
<evidence type="ECO:0000256" key="1">
    <source>
        <dbReference type="ARBA" id="ARBA00004042"/>
    </source>
</evidence>
<keyword evidence="9" id="KW-1185">Reference proteome</keyword>
<dbReference type="InterPro" id="IPR042262">
    <property type="entry name" value="CN_hydtase_beta_C"/>
</dbReference>